<dbReference type="InterPro" id="IPR023201">
    <property type="entry name" value="SecY_dom_sf"/>
</dbReference>
<evidence type="ECO:0000256" key="6">
    <source>
        <dbReference type="ARBA" id="ARBA00022989"/>
    </source>
</evidence>
<comment type="similarity">
    <text evidence="2 9 10">Belongs to the SecY/SEC61-alpha family.</text>
</comment>
<feature type="transmembrane region" description="Helical" evidence="9">
    <location>
        <begin position="106"/>
        <end position="126"/>
    </location>
</feature>
<organism evidence="11">
    <name type="scientific">Elm yellows phytoplasma</name>
    <dbReference type="NCBI Taxonomy" id="35774"/>
    <lineage>
        <taxon>Bacteria</taxon>
        <taxon>Bacillati</taxon>
        <taxon>Mycoplasmatota</taxon>
        <taxon>Mollicutes</taxon>
        <taxon>Acholeplasmatales</taxon>
        <taxon>Acholeplasmataceae</taxon>
        <taxon>Candidatus Phytoplasma</taxon>
        <taxon>16SrV (Elm yellows group)</taxon>
    </lineage>
</organism>
<evidence type="ECO:0000256" key="2">
    <source>
        <dbReference type="ARBA" id="ARBA00005751"/>
    </source>
</evidence>
<gene>
    <name evidence="9 11" type="primary">secY</name>
</gene>
<reference evidence="11" key="2">
    <citation type="journal article" date="2010" name="Int. J. Syst. Evol. Microbiol.">
        <title>Phylogenetic analysis and delineation of phytoplasmas based on secY gene sequences.</title>
        <authorList>
            <person name="Lee I.M."/>
            <person name="Bottner-Parker K.D."/>
            <person name="Zhao Y."/>
            <person name="Davis R.E."/>
            <person name="Harrison N.A."/>
        </authorList>
    </citation>
    <scope>NUCLEOTIDE SEQUENCE</scope>
    <source>
        <strain evidence="11">EY1</strain>
    </source>
</reference>
<dbReference type="Gene3D" id="1.10.3370.10">
    <property type="entry name" value="SecY subunit domain"/>
    <property type="match status" value="1"/>
</dbReference>
<keyword evidence="5 9" id="KW-0653">Protein transport</keyword>
<comment type="function">
    <text evidence="9">The central subunit of the protein translocation channel SecYEG. Consists of two halves formed by TMs 1-5 and 6-10. These two domains form a lateral gate at the front which open onto the bilayer between TMs 2 and 7, and are clamped together by SecE at the back. The channel is closed by both a pore ring composed of hydrophobic SecY resides and a short helix (helix 2A) on the extracellular side of the membrane which forms a plug. The plug probably moves laterally to allow the channel to open. The ring and the pore may move independently.</text>
</comment>
<keyword evidence="8 9" id="KW-0472">Membrane</keyword>
<evidence type="ECO:0000256" key="10">
    <source>
        <dbReference type="RuleBase" id="RU004349"/>
    </source>
</evidence>
<dbReference type="PRINTS" id="PR00303">
    <property type="entry name" value="SECYTRNLCASE"/>
</dbReference>
<protein>
    <recommendedName>
        <fullName evidence="9">Protein translocase subunit SecY</fullName>
    </recommendedName>
</protein>
<dbReference type="HAMAP" id="MF_01465">
    <property type="entry name" value="SecY"/>
    <property type="match status" value="1"/>
</dbReference>
<feature type="transmembrane region" description="Helical" evidence="9">
    <location>
        <begin position="146"/>
        <end position="165"/>
    </location>
</feature>
<comment type="subunit">
    <text evidence="9">Component of the Sec protein translocase complex. Heterotrimer consisting of SecY, SecE and SecG subunits. The heterotrimers can form oligomers, although 1 heterotrimer is thought to be able to translocate proteins. Interacts with the ribosome. Interacts with SecDF, and other proteins may be involved. Interacts with SecA.</text>
</comment>
<dbReference type="GO" id="GO:0005886">
    <property type="term" value="C:plasma membrane"/>
    <property type="evidence" value="ECO:0007669"/>
    <property type="project" value="UniProtKB-SubCell"/>
</dbReference>
<feature type="transmembrane region" description="Helical" evidence="9">
    <location>
        <begin position="354"/>
        <end position="372"/>
    </location>
</feature>
<dbReference type="PANTHER" id="PTHR10906">
    <property type="entry name" value="SECY/SEC61-ALPHA FAMILY MEMBER"/>
    <property type="match status" value="1"/>
</dbReference>
<feature type="transmembrane region" description="Helical" evidence="9">
    <location>
        <begin position="18"/>
        <end position="38"/>
    </location>
</feature>
<reference evidence="11" key="1">
    <citation type="submission" date="2009-09" db="EMBL/GenBank/DDBJ databases">
        <authorList>
            <person name="Lee I.-M."/>
            <person name="Bottner-Parker K.D."/>
        </authorList>
    </citation>
    <scope>NUCLEOTIDE SEQUENCE</scope>
    <source>
        <strain evidence="11">EY1</strain>
    </source>
</reference>
<feature type="transmembrane region" description="Helical" evidence="9">
    <location>
        <begin position="210"/>
        <end position="230"/>
    </location>
</feature>
<accession>E3SFT2</accession>
<name>E3SFT2_ELYEP</name>
<dbReference type="GO" id="GO:0065002">
    <property type="term" value="P:intracellular protein transmembrane transport"/>
    <property type="evidence" value="ECO:0007669"/>
    <property type="project" value="UniProtKB-UniRule"/>
</dbReference>
<keyword evidence="6 9" id="KW-1133">Transmembrane helix</keyword>
<dbReference type="EMBL" id="GU004330">
    <property type="protein sequence ID" value="ADO33791.1"/>
    <property type="molecule type" value="Genomic_DNA"/>
</dbReference>
<dbReference type="GO" id="GO:0006605">
    <property type="term" value="P:protein targeting"/>
    <property type="evidence" value="ECO:0007669"/>
    <property type="project" value="UniProtKB-UniRule"/>
</dbReference>
<evidence type="ECO:0000256" key="4">
    <source>
        <dbReference type="ARBA" id="ARBA00022692"/>
    </source>
</evidence>
<dbReference type="PIRSF" id="PIRSF004557">
    <property type="entry name" value="SecY"/>
    <property type="match status" value="1"/>
</dbReference>
<keyword evidence="4 9" id="KW-0812">Transmembrane</keyword>
<dbReference type="NCBIfam" id="TIGR00967">
    <property type="entry name" value="3a0501s007"/>
    <property type="match status" value="1"/>
</dbReference>
<dbReference type="InterPro" id="IPR026593">
    <property type="entry name" value="SecY"/>
</dbReference>
<feature type="transmembrane region" description="Helical" evidence="9">
    <location>
        <begin position="58"/>
        <end position="85"/>
    </location>
</feature>
<comment type="subcellular location">
    <subcellularLocation>
        <location evidence="9">Cell membrane</location>
        <topology evidence="9">Multi-pass membrane protein</topology>
    </subcellularLocation>
    <subcellularLocation>
        <location evidence="1">Membrane</location>
        <topology evidence="1">Multi-pass membrane protein</topology>
    </subcellularLocation>
</comment>
<dbReference type="GO" id="GO:0043952">
    <property type="term" value="P:protein transport by the Sec complex"/>
    <property type="evidence" value="ECO:0007669"/>
    <property type="project" value="UniProtKB-UniRule"/>
</dbReference>
<evidence type="ECO:0000256" key="7">
    <source>
        <dbReference type="ARBA" id="ARBA00023010"/>
    </source>
</evidence>
<feature type="transmembrane region" description="Helical" evidence="9">
    <location>
        <begin position="251"/>
        <end position="276"/>
    </location>
</feature>
<evidence type="ECO:0000256" key="3">
    <source>
        <dbReference type="ARBA" id="ARBA00022448"/>
    </source>
</evidence>
<feature type="transmembrane region" description="Helical" evidence="9">
    <location>
        <begin position="296"/>
        <end position="318"/>
    </location>
</feature>
<keyword evidence="7 9" id="KW-0811">Translocation</keyword>
<evidence type="ECO:0000256" key="5">
    <source>
        <dbReference type="ARBA" id="ARBA00022927"/>
    </source>
</evidence>
<evidence type="ECO:0000256" key="1">
    <source>
        <dbReference type="ARBA" id="ARBA00004141"/>
    </source>
</evidence>
<dbReference type="InterPro" id="IPR030659">
    <property type="entry name" value="SecY_CS"/>
</dbReference>
<dbReference type="AlphaFoldDB" id="E3SFT2"/>
<dbReference type="InterPro" id="IPR002208">
    <property type="entry name" value="SecY/SEC61-alpha"/>
</dbReference>
<proteinExistence type="inferred from homology"/>
<evidence type="ECO:0000256" key="8">
    <source>
        <dbReference type="ARBA" id="ARBA00023136"/>
    </source>
</evidence>
<dbReference type="PROSITE" id="PS00756">
    <property type="entry name" value="SECY_2"/>
    <property type="match status" value="1"/>
</dbReference>
<dbReference type="Pfam" id="PF00344">
    <property type="entry name" value="SecY"/>
    <property type="match status" value="1"/>
</dbReference>
<feature type="transmembrane region" description="Helical" evidence="9">
    <location>
        <begin position="384"/>
        <end position="402"/>
    </location>
</feature>
<evidence type="ECO:0000313" key="11">
    <source>
        <dbReference type="EMBL" id="ADO33791.1"/>
    </source>
</evidence>
<keyword evidence="3 9" id="KW-0813">Transport</keyword>
<sequence>MTRLINFLVDKKKTIKKIFFTLFIIFVYVIGTRIYIPFLKKDYYLAFDPMLIKQFESLFSSNSSLCILSLGVMPYVTASIVIQLSQKVFPFMKEWQEQGEKGKRKINILTRISTILLSLGHGWTFIQMSFGHGLTFSLIKPLLSDFMFQTLFFLTVGVFISVWLADLITSKGLGNGISILIAVGMVDKLYKTFEYLLFANGSETKRILILISYFILLILTIILSSAYLKIPINYAINRNNYKIDKHIPIKLNTSGILPIIFADAFFNLIRQISLFFPKNGTNRTIDIFLSSRSDLGIYFFVYILLIMLFSFLSSFMTINPKDVAEHLSKQNAYLKDVQPGLPTVKKIVREMFKITFLGSCFLTLLASAPDIINYLAGSAISKQITFGGTSLLIIVGVALESIQDMKAKNNVQRIYNKFF</sequence>
<keyword evidence="9" id="KW-1003">Cell membrane</keyword>
<dbReference type="SUPFAM" id="SSF103491">
    <property type="entry name" value="Preprotein translocase SecY subunit"/>
    <property type="match status" value="1"/>
</dbReference>
<evidence type="ECO:0000256" key="9">
    <source>
        <dbReference type="HAMAP-Rule" id="MF_01465"/>
    </source>
</evidence>
<feature type="transmembrane region" description="Helical" evidence="9">
    <location>
        <begin position="172"/>
        <end position="190"/>
    </location>
</feature>